<feature type="binding site" evidence="7">
    <location>
        <position position="19"/>
    </location>
    <ligand>
        <name>[4Fe-4S] cluster</name>
        <dbReference type="ChEBI" id="CHEBI:49883"/>
        <label>1</label>
    </ligand>
</feature>
<keyword evidence="6 7" id="KW-0411">Iron-sulfur</keyword>
<feature type="binding site" evidence="7">
    <location>
        <position position="13"/>
    </location>
    <ligand>
        <name>[4Fe-4S] cluster</name>
        <dbReference type="ChEBI" id="CHEBI:49883"/>
        <label>1</label>
    </ligand>
</feature>
<dbReference type="PIRSF" id="PIRSF036298">
    <property type="entry name" value="FDH_4Fe4S"/>
    <property type="match status" value="1"/>
</dbReference>
<feature type="binding site" evidence="7">
    <location>
        <position position="78"/>
    </location>
    <ligand>
        <name>[4Fe-4S] cluster</name>
        <dbReference type="ChEBI" id="CHEBI:49883"/>
        <label>3</label>
    </ligand>
</feature>
<proteinExistence type="predicted"/>
<feature type="binding site" evidence="7">
    <location>
        <position position="87"/>
    </location>
    <ligand>
        <name>[4Fe-4S] cluster</name>
        <dbReference type="ChEBI" id="CHEBI:49883"/>
        <label>4</label>
    </ligand>
</feature>
<comment type="cofactor">
    <cofactor evidence="7">
        <name>[4Fe-4S] cluster</name>
        <dbReference type="ChEBI" id="CHEBI:49883"/>
    </cofactor>
    <text evidence="7">Binds 4 [4Fe-4S] clusters per subunit.</text>
</comment>
<evidence type="ECO:0000256" key="5">
    <source>
        <dbReference type="ARBA" id="ARBA00023004"/>
    </source>
</evidence>
<accession>A0A0E3W384</accession>
<keyword evidence="2 7" id="KW-0004">4Fe-4S</keyword>
<dbReference type="PANTHER" id="PTHR43545:SF6">
    <property type="entry name" value="FORMATE DEHYDROGENASE, NITRATE-INDUCIBLE, IRON-SULFUR SUBUNIT"/>
    <property type="match status" value="1"/>
</dbReference>
<dbReference type="SUPFAM" id="SSF54862">
    <property type="entry name" value="4Fe-4S ferredoxins"/>
    <property type="match status" value="1"/>
</dbReference>
<dbReference type="InterPro" id="IPR017900">
    <property type="entry name" value="4Fe4S_Fe_S_CS"/>
</dbReference>
<protein>
    <submittedName>
        <fullName evidence="9">Formate dehydrogenase, iron-sulphur subunit</fullName>
    </submittedName>
</protein>
<reference evidence="9 10" key="1">
    <citation type="submission" date="2015-03" db="EMBL/GenBank/DDBJ databases">
        <authorList>
            <person name="Murphy D."/>
        </authorList>
    </citation>
    <scope>NUCLEOTIDE SEQUENCE [LARGE SCALE GENOMIC DNA]</scope>
    <source>
        <strain evidence="9 10">OL-4</strain>
    </source>
</reference>
<evidence type="ECO:0000256" key="3">
    <source>
        <dbReference type="ARBA" id="ARBA00022723"/>
    </source>
</evidence>
<dbReference type="GO" id="GO:0045333">
    <property type="term" value="P:cellular respiration"/>
    <property type="evidence" value="ECO:0007669"/>
    <property type="project" value="InterPro"/>
</dbReference>
<feature type="binding site" evidence="7">
    <location>
        <position position="16"/>
    </location>
    <ligand>
        <name>[4Fe-4S] cluster</name>
        <dbReference type="ChEBI" id="CHEBI:49883"/>
        <label>1</label>
    </ligand>
</feature>
<dbReference type="GO" id="GO:0046872">
    <property type="term" value="F:metal ion binding"/>
    <property type="evidence" value="ECO:0007669"/>
    <property type="project" value="UniProtKB-KW"/>
</dbReference>
<keyword evidence="3 7" id="KW-0479">Metal-binding</keyword>
<feature type="binding site" evidence="7">
    <location>
        <position position="153"/>
    </location>
    <ligand>
        <name>[4Fe-4S] cluster</name>
        <dbReference type="ChEBI" id="CHEBI:49883"/>
        <label>1</label>
    </ligand>
</feature>
<dbReference type="InterPro" id="IPR014603">
    <property type="entry name" value="Formate_DH_Fe-S_su"/>
</dbReference>
<evidence type="ECO:0000313" key="9">
    <source>
        <dbReference type="EMBL" id="CFX61089.1"/>
    </source>
</evidence>
<dbReference type="Proteomes" id="UP000045545">
    <property type="component" value="Unassembled WGS sequence"/>
</dbReference>
<evidence type="ECO:0000256" key="2">
    <source>
        <dbReference type="ARBA" id="ARBA00022485"/>
    </source>
</evidence>
<dbReference type="EMBL" id="CGIH01000027">
    <property type="protein sequence ID" value="CFX61089.1"/>
    <property type="molecule type" value="Genomic_DNA"/>
</dbReference>
<keyword evidence="10" id="KW-1185">Reference proteome</keyword>
<feature type="binding site" evidence="7">
    <location>
        <position position="110"/>
    </location>
    <ligand>
        <name>[4Fe-4S] cluster</name>
        <dbReference type="ChEBI" id="CHEBI:49883"/>
        <label>4</label>
    </ligand>
</feature>
<evidence type="ECO:0000256" key="7">
    <source>
        <dbReference type="PIRSR" id="PIRSR036298-50"/>
    </source>
</evidence>
<dbReference type="Pfam" id="PF13247">
    <property type="entry name" value="Fer4_11"/>
    <property type="match status" value="1"/>
</dbReference>
<dbReference type="OrthoDB" id="9810688at2"/>
<feature type="binding site" evidence="7">
    <location>
        <position position="23"/>
    </location>
    <ligand>
        <name>[4Fe-4S] cluster</name>
        <dbReference type="ChEBI" id="CHEBI:49883"/>
        <label>2</label>
    </ligand>
</feature>
<feature type="domain" description="4Fe-4S ferredoxin-type" evidence="8">
    <location>
        <begin position="98"/>
        <end position="127"/>
    </location>
</feature>
<keyword evidence="4" id="KW-0677">Repeat</keyword>
<dbReference type="GO" id="GO:0030313">
    <property type="term" value="C:cell envelope"/>
    <property type="evidence" value="ECO:0007669"/>
    <property type="project" value="UniProtKB-SubCell"/>
</dbReference>
<dbReference type="STRING" id="690567.1513"/>
<dbReference type="Gene3D" id="3.30.70.20">
    <property type="match status" value="2"/>
</dbReference>
<feature type="binding site" evidence="7">
    <location>
        <position position="83"/>
    </location>
    <ligand>
        <name>[4Fe-4S] cluster</name>
        <dbReference type="ChEBI" id="CHEBI:49883"/>
        <label>3</label>
    </ligand>
</feature>
<feature type="binding site" evidence="7">
    <location>
        <position position="134"/>
    </location>
    <ligand>
        <name>[4Fe-4S] cluster</name>
        <dbReference type="ChEBI" id="CHEBI:49883"/>
        <label>2</label>
    </ligand>
</feature>
<evidence type="ECO:0000256" key="4">
    <source>
        <dbReference type="ARBA" id="ARBA00022737"/>
    </source>
</evidence>
<dbReference type="InterPro" id="IPR017896">
    <property type="entry name" value="4Fe4S_Fe-S-bd"/>
</dbReference>
<dbReference type="GO" id="GO:0015944">
    <property type="term" value="P:formate oxidation"/>
    <property type="evidence" value="ECO:0007669"/>
    <property type="project" value="InterPro"/>
</dbReference>
<dbReference type="PANTHER" id="PTHR43545">
    <property type="entry name" value="FORMATE DEHYDROGENASE, NITRATE-INDUCIBLE, IRON-SULFUR SUBUNIT"/>
    <property type="match status" value="1"/>
</dbReference>
<feature type="domain" description="4Fe-4S ferredoxin-type" evidence="8">
    <location>
        <begin position="64"/>
        <end position="97"/>
    </location>
</feature>
<feature type="binding site" evidence="7">
    <location>
        <position position="117"/>
    </location>
    <ligand>
        <name>[4Fe-4S] cluster</name>
        <dbReference type="ChEBI" id="CHEBI:49883"/>
        <label>3</label>
    </ligand>
</feature>
<dbReference type="PROSITE" id="PS51379">
    <property type="entry name" value="4FE4S_FER_2"/>
    <property type="match status" value="2"/>
</dbReference>
<keyword evidence="5 7" id="KW-0408">Iron</keyword>
<evidence type="ECO:0000256" key="6">
    <source>
        <dbReference type="ARBA" id="ARBA00023014"/>
    </source>
</evidence>
<evidence type="ECO:0000256" key="1">
    <source>
        <dbReference type="ARBA" id="ARBA00004196"/>
    </source>
</evidence>
<dbReference type="CDD" id="cd10562">
    <property type="entry name" value="FDH_b_like"/>
    <property type="match status" value="1"/>
</dbReference>
<name>A0A0E3W384_9FIRM</name>
<sequence length="266" mass="29776">MANMTNLYDVSKCTACRGCQVACKDWNQLPAVIEPFKGNYQTHEDTNGDTYTIVKFLEMEDAYSGVQWNFIKYQCMHCFDPACLKVCPRGAYTKTDTGATVHDPDRCIGCQYCTYACPFQIPKYRKREDKVSKCTLCADRTAEGLQPACARTCPTGALKFGDREELLQIAEERVKYLRASGFPNATIYGKLELGGLNKLYVLTDTPDKFDLPVNPHIPKNITAWQNIIQPYFGWLIPLALAGSAFSFVSTRVLANKHGGHEEGGHE</sequence>
<feature type="binding site" evidence="7">
    <location>
        <position position="107"/>
    </location>
    <ligand>
        <name>[4Fe-4S] cluster</name>
        <dbReference type="ChEBI" id="CHEBI:49883"/>
        <label>4</label>
    </ligand>
</feature>
<feature type="binding site" evidence="7">
    <location>
        <position position="75"/>
    </location>
    <ligand>
        <name>[4Fe-4S] cluster</name>
        <dbReference type="ChEBI" id="CHEBI:49883"/>
        <label>3</label>
    </ligand>
</feature>
<dbReference type="PROSITE" id="PS00198">
    <property type="entry name" value="4FE4S_FER_1"/>
    <property type="match status" value="1"/>
</dbReference>
<evidence type="ECO:0000259" key="8">
    <source>
        <dbReference type="PROSITE" id="PS51379"/>
    </source>
</evidence>
<feature type="binding site" evidence="7">
    <location>
        <position position="149"/>
    </location>
    <ligand>
        <name>[4Fe-4S] cluster</name>
        <dbReference type="ChEBI" id="CHEBI:49883"/>
        <label>2</label>
    </ligand>
</feature>
<feature type="binding site" evidence="7">
    <location>
        <position position="137"/>
    </location>
    <ligand>
        <name>[4Fe-4S] cluster</name>
        <dbReference type="ChEBI" id="CHEBI:49883"/>
        <label>2</label>
    </ligand>
</feature>
<evidence type="ECO:0000313" key="10">
    <source>
        <dbReference type="Proteomes" id="UP000045545"/>
    </source>
</evidence>
<dbReference type="InterPro" id="IPR051555">
    <property type="entry name" value="FDH_Electron_Transfer_Unit"/>
</dbReference>
<comment type="subcellular location">
    <subcellularLocation>
        <location evidence="1">Cell envelope</location>
    </subcellularLocation>
</comment>
<dbReference type="GO" id="GO:0051539">
    <property type="term" value="F:4 iron, 4 sulfur cluster binding"/>
    <property type="evidence" value="ECO:0007669"/>
    <property type="project" value="UniProtKB-KW"/>
</dbReference>
<dbReference type="RefSeq" id="WP_046497255.1">
    <property type="nucleotide sequence ID" value="NZ_CGIH01000027.1"/>
</dbReference>
<feature type="binding site" evidence="7">
    <location>
        <position position="113"/>
    </location>
    <ligand>
        <name>[4Fe-4S] cluster</name>
        <dbReference type="ChEBI" id="CHEBI:49883"/>
        <label>4</label>
    </ligand>
</feature>
<dbReference type="AlphaFoldDB" id="A0A0E3W384"/>
<gene>
    <name evidence="9" type="ORF">1513</name>
</gene>
<organism evidence="9 10">
    <name type="scientific">Syntrophomonas zehnderi OL-4</name>
    <dbReference type="NCBI Taxonomy" id="690567"/>
    <lineage>
        <taxon>Bacteria</taxon>
        <taxon>Bacillati</taxon>
        <taxon>Bacillota</taxon>
        <taxon>Clostridia</taxon>
        <taxon>Eubacteriales</taxon>
        <taxon>Syntrophomonadaceae</taxon>
        <taxon>Syntrophomonas</taxon>
    </lineage>
</organism>